<keyword evidence="2" id="KW-0067">ATP-binding</keyword>
<name>A0AAV1ASB3_VICFA</name>
<dbReference type="EMBL" id="OX451740">
    <property type="protein sequence ID" value="CAI8612651.1"/>
    <property type="molecule type" value="Genomic_DNA"/>
</dbReference>
<dbReference type="GO" id="GO:0009507">
    <property type="term" value="C:chloroplast"/>
    <property type="evidence" value="ECO:0007669"/>
    <property type="project" value="TreeGrafter"/>
</dbReference>
<sequence length="117" mass="12471">MKGRGFCQDSDSAANRNSHLTGSGFDTLTAEGGPGPQRSIEGWIVLVTGELFGYPLLIKSRRLAYDGRGNAVAKSEEELASAADALGGFVRDLYAEKWAPAVIVARGRDGTISCYLF</sequence>
<feature type="domain" description="ATP-grasp fold ATP-dependent carboxylate-amine ligase-type" evidence="4">
    <location>
        <begin position="49"/>
        <end position="115"/>
    </location>
</feature>
<feature type="region of interest" description="Disordered" evidence="3">
    <location>
        <begin position="1"/>
        <end position="33"/>
    </location>
</feature>
<dbReference type="Proteomes" id="UP001157006">
    <property type="component" value="Chromosome 5"/>
</dbReference>
<keyword evidence="6" id="KW-1185">Reference proteome</keyword>
<dbReference type="SUPFAM" id="SSF56059">
    <property type="entry name" value="Glutathione synthetase ATP-binding domain-like"/>
    <property type="match status" value="1"/>
</dbReference>
<evidence type="ECO:0000259" key="4">
    <source>
        <dbReference type="Pfam" id="PF02222"/>
    </source>
</evidence>
<dbReference type="InterPro" id="IPR013815">
    <property type="entry name" value="ATP_grasp_subdomain_1"/>
</dbReference>
<accession>A0AAV1ASB3</accession>
<reference evidence="5 6" key="1">
    <citation type="submission" date="2023-01" db="EMBL/GenBank/DDBJ databases">
        <authorList>
            <person name="Kreplak J."/>
        </authorList>
    </citation>
    <scope>NUCLEOTIDE SEQUENCE [LARGE SCALE GENOMIC DNA]</scope>
</reference>
<feature type="compositionally biased region" description="Polar residues" evidence="3">
    <location>
        <begin position="9"/>
        <end position="26"/>
    </location>
</feature>
<dbReference type="AlphaFoldDB" id="A0AAV1ASB3"/>
<dbReference type="InterPro" id="IPR003135">
    <property type="entry name" value="ATP-grasp_carboxylate-amine"/>
</dbReference>
<dbReference type="GO" id="GO:0005524">
    <property type="term" value="F:ATP binding"/>
    <property type="evidence" value="ECO:0007669"/>
    <property type="project" value="UniProtKB-KW"/>
</dbReference>
<evidence type="ECO:0000256" key="1">
    <source>
        <dbReference type="ARBA" id="ARBA00022741"/>
    </source>
</evidence>
<evidence type="ECO:0000256" key="2">
    <source>
        <dbReference type="ARBA" id="ARBA00022840"/>
    </source>
</evidence>
<evidence type="ECO:0000313" key="6">
    <source>
        <dbReference type="Proteomes" id="UP001157006"/>
    </source>
</evidence>
<evidence type="ECO:0000313" key="5">
    <source>
        <dbReference type="EMBL" id="CAI8612651.1"/>
    </source>
</evidence>
<organism evidence="5 6">
    <name type="scientific">Vicia faba</name>
    <name type="common">Broad bean</name>
    <name type="synonym">Faba vulgaris</name>
    <dbReference type="NCBI Taxonomy" id="3906"/>
    <lineage>
        <taxon>Eukaryota</taxon>
        <taxon>Viridiplantae</taxon>
        <taxon>Streptophyta</taxon>
        <taxon>Embryophyta</taxon>
        <taxon>Tracheophyta</taxon>
        <taxon>Spermatophyta</taxon>
        <taxon>Magnoliopsida</taxon>
        <taxon>eudicotyledons</taxon>
        <taxon>Gunneridae</taxon>
        <taxon>Pentapetalae</taxon>
        <taxon>rosids</taxon>
        <taxon>fabids</taxon>
        <taxon>Fabales</taxon>
        <taxon>Fabaceae</taxon>
        <taxon>Papilionoideae</taxon>
        <taxon>50 kb inversion clade</taxon>
        <taxon>NPAAA clade</taxon>
        <taxon>Hologalegina</taxon>
        <taxon>IRL clade</taxon>
        <taxon>Fabeae</taxon>
        <taxon>Vicia</taxon>
    </lineage>
</organism>
<proteinExistence type="predicted"/>
<protein>
    <recommendedName>
        <fullName evidence="4">ATP-grasp fold ATP-dependent carboxylate-amine ligase-type domain-containing protein</fullName>
    </recommendedName>
</protein>
<dbReference type="PANTHER" id="PTHR11609:SF5">
    <property type="entry name" value="PHOSPHORIBOSYLAMINOIMIDAZOLE CARBOXYLASE"/>
    <property type="match status" value="1"/>
</dbReference>
<dbReference type="PANTHER" id="PTHR11609">
    <property type="entry name" value="PURINE BIOSYNTHESIS PROTEIN 6/7, PUR6/7"/>
    <property type="match status" value="1"/>
</dbReference>
<gene>
    <name evidence="5" type="ORF">VFH_V044800</name>
</gene>
<dbReference type="Pfam" id="PF02222">
    <property type="entry name" value="ATP-grasp"/>
    <property type="match status" value="1"/>
</dbReference>
<dbReference type="Gene3D" id="3.30.1490.20">
    <property type="entry name" value="ATP-grasp fold, A domain"/>
    <property type="match status" value="1"/>
</dbReference>
<evidence type="ECO:0000256" key="3">
    <source>
        <dbReference type="SAM" id="MobiDB-lite"/>
    </source>
</evidence>
<keyword evidence="1" id="KW-0547">Nucleotide-binding</keyword>